<evidence type="ECO:0000256" key="5">
    <source>
        <dbReference type="SAM" id="Phobius"/>
    </source>
</evidence>
<dbReference type="InterPro" id="IPR007271">
    <property type="entry name" value="Nuc_sug_transpt"/>
</dbReference>
<evidence type="ECO:0000256" key="3">
    <source>
        <dbReference type="ARBA" id="ARBA00022989"/>
    </source>
</evidence>
<sequence>MKVEQNVITTEATRLLECEAFKERKMFEIYYSNGLYYLAIFKGRYNIQMRFLTLILMSVQCICVVLCMKLSVTYPASDGKQYLTPVAVVMVEILKLLTSLFMIFQISGGNSIKEFIYALKCEFLHDVRGNLLVVVPGILFLFQNNLTYIAIENLPASIYQVTAQLKVLTTALFSVVLLKRRLSTTRWFACFLLFVGVLLVQKTNIRNKGNINSFQLMIGFLASVTCSITSGLGSVIIEKVVKDPDDSKIVSSDIENSTKLDNLIDERPNDRVQYKSSVWGRNVILSLIGIFGGTPIAWITCKEKIIRDGVFQGFSWLTILVIFLNAYGGFIVVGVLKYSDSIMKCFFNALTIIIITILSWAFMGDNTPSIKFFIASTIVIIAISVYTFNKVFPDSFYAKFLRLVEFKNRNTESH</sequence>
<dbReference type="PANTHER" id="PTHR10231">
    <property type="entry name" value="NUCLEOTIDE-SUGAR TRANSMEMBRANE TRANSPORTER"/>
    <property type="match status" value="1"/>
</dbReference>
<feature type="transmembrane region" description="Helical" evidence="5">
    <location>
        <begin position="185"/>
        <end position="201"/>
    </location>
</feature>
<feature type="transmembrane region" description="Helical" evidence="5">
    <location>
        <begin position="283"/>
        <end position="301"/>
    </location>
</feature>
<organism evidence="6">
    <name type="scientific">Cryptosporidium hominis</name>
    <dbReference type="NCBI Taxonomy" id="237895"/>
    <lineage>
        <taxon>Eukaryota</taxon>
        <taxon>Sar</taxon>
        <taxon>Alveolata</taxon>
        <taxon>Apicomplexa</taxon>
        <taxon>Conoidasida</taxon>
        <taxon>Coccidia</taxon>
        <taxon>Eucoccidiorida</taxon>
        <taxon>Eimeriorina</taxon>
        <taxon>Cryptosporidiidae</taxon>
        <taxon>Cryptosporidium</taxon>
    </lineage>
</organism>
<evidence type="ECO:0000256" key="4">
    <source>
        <dbReference type="ARBA" id="ARBA00023136"/>
    </source>
</evidence>
<reference evidence="7 8" key="3">
    <citation type="submission" date="2017-10" db="EMBL/GenBank/DDBJ databases">
        <title>Consistent, comparative and evidence-based genome annotation and re-annotation for the closely-related species, Cryptosporidium parvum, C. hominis and C. tyzzeri.</title>
        <authorList>
            <person name="Baptista R.P."/>
            <person name="Li Y."/>
            <person name="Sateriale A."/>
            <person name="Striepen B."/>
            <person name="Kissinger J.C."/>
        </authorList>
    </citation>
    <scope>NUCLEOTIDE SEQUENCE [LARGE SCALE GENOMIC DNA]</scope>
    <source>
        <strain evidence="7">30976</strain>
    </source>
</reference>
<feature type="transmembrane region" description="Helical" evidence="5">
    <location>
        <begin position="86"/>
        <end position="108"/>
    </location>
</feature>
<dbReference type="GO" id="GO:0015165">
    <property type="term" value="F:pyrimidine nucleotide-sugar transmembrane transporter activity"/>
    <property type="evidence" value="ECO:0007669"/>
    <property type="project" value="InterPro"/>
</dbReference>
<dbReference type="PIRSF" id="PIRSF005799">
    <property type="entry name" value="UDP-gal_transpt"/>
    <property type="match status" value="1"/>
</dbReference>
<dbReference type="SUPFAM" id="SSF103481">
    <property type="entry name" value="Multidrug resistance efflux transporter EmrE"/>
    <property type="match status" value="1"/>
</dbReference>
<evidence type="ECO:0000313" key="8">
    <source>
        <dbReference type="Proteomes" id="UP001429100"/>
    </source>
</evidence>
<keyword evidence="8" id="KW-1185">Reference proteome</keyword>
<reference evidence="6" key="2">
    <citation type="submission" date="2015-08" db="EMBL/GenBank/DDBJ databases">
        <authorList>
            <person name="Babu N.S."/>
            <person name="Beckwith C.J."/>
            <person name="Beseler K.G."/>
            <person name="Brison A."/>
            <person name="Carone J.V."/>
            <person name="Caskin T.P."/>
            <person name="Diamond M."/>
            <person name="Durham M.E."/>
            <person name="Foxe J.M."/>
            <person name="Go M."/>
            <person name="Henderson B.A."/>
            <person name="Jones I.B."/>
            <person name="McGettigan J.A."/>
            <person name="Micheletti S.J."/>
            <person name="Nasrallah M.E."/>
            <person name="Ortiz D."/>
            <person name="Piller C.R."/>
            <person name="Privatt S.R."/>
            <person name="Schneider S.L."/>
            <person name="Sharp S."/>
            <person name="Smith T.C."/>
            <person name="Stanton J.D."/>
            <person name="Ullery H.E."/>
            <person name="Wilson R.J."/>
            <person name="Serrano M.G."/>
            <person name="Buck G."/>
            <person name="Lee V."/>
            <person name="Wang Y."/>
            <person name="Carvalho R."/>
            <person name="Voegtly L."/>
            <person name="Shi R."/>
            <person name="Duckworth R."/>
            <person name="Johnson A."/>
            <person name="Loviza R."/>
            <person name="Walstead R."/>
            <person name="Shah Z."/>
            <person name="Kiflezghi M."/>
            <person name="Wade K."/>
            <person name="Ball S.L."/>
            <person name="Bradley K.W."/>
            <person name="Asai D.J."/>
            <person name="Bowman C.A."/>
            <person name="Russell D.A."/>
            <person name="Pope W.H."/>
            <person name="Jacobs-Sera D."/>
            <person name="Hendrix R.W."/>
            <person name="Hatfull G.F."/>
        </authorList>
    </citation>
    <scope>NUCLEOTIDE SEQUENCE [LARGE SCALE GENOMIC DNA]</scope>
</reference>
<dbReference type="AlphaFoldDB" id="A0A0S4TBN4"/>
<feature type="transmembrane region" description="Helical" evidence="5">
    <location>
        <begin position="129"/>
        <end position="151"/>
    </location>
</feature>
<evidence type="ECO:0000313" key="7">
    <source>
        <dbReference type="EMBL" id="PPS95216.1"/>
    </source>
</evidence>
<dbReference type="NCBIfam" id="TIGR00803">
    <property type="entry name" value="nst"/>
    <property type="match status" value="1"/>
</dbReference>
<reference evidence="7 8" key="1">
    <citation type="submission" date="2014-11" db="EMBL/GenBank/DDBJ databases">
        <title>Comparative genomic analysis of Cryptosporidium hominis reveals occurrence of genetic recombination in virulent subtypes.</title>
        <authorList>
            <person name="Guo Y."/>
            <person name="Tang K."/>
            <person name="Frace M."/>
            <person name="Li N."/>
            <person name="Roellig D.M."/>
            <person name="Sammons S."/>
            <person name="Knipe K."/>
            <person name="Rowe L."/>
            <person name="Feng Y."/>
            <person name="Xiao L."/>
        </authorList>
    </citation>
    <scope>NUCLEOTIDE SEQUENCE [LARGE SCALE GENOMIC DNA]</scope>
    <source>
        <strain evidence="7">30976</strain>
    </source>
</reference>
<dbReference type="EMBL" id="LN877948">
    <property type="protein sequence ID" value="CUV04625.1"/>
    <property type="molecule type" value="Genomic_DNA"/>
</dbReference>
<dbReference type="InterPro" id="IPR037185">
    <property type="entry name" value="EmrE-like"/>
</dbReference>
<evidence type="ECO:0000256" key="1">
    <source>
        <dbReference type="ARBA" id="ARBA00004141"/>
    </source>
</evidence>
<dbReference type="Pfam" id="PF04142">
    <property type="entry name" value="Nuc_sug_transp"/>
    <property type="match status" value="2"/>
</dbReference>
<dbReference type="OrthoDB" id="408493at2759"/>
<dbReference type="VEuPathDB" id="CryptoDB:CHUDEA2_2670"/>
<feature type="transmembrane region" description="Helical" evidence="5">
    <location>
        <begin position="157"/>
        <end position="178"/>
    </location>
</feature>
<keyword evidence="3 5" id="KW-1133">Transmembrane helix</keyword>
<keyword evidence="4 5" id="KW-0472">Membrane</keyword>
<feature type="transmembrane region" description="Helical" evidence="5">
    <location>
        <begin position="345"/>
        <end position="363"/>
    </location>
</feature>
<dbReference type="EMBL" id="JTAI01000039">
    <property type="protein sequence ID" value="PPS95216.1"/>
    <property type="molecule type" value="Genomic_DNA"/>
</dbReference>
<feature type="transmembrane region" description="Helical" evidence="5">
    <location>
        <begin position="51"/>
        <end position="74"/>
    </location>
</feature>
<proteinExistence type="predicted"/>
<dbReference type="VEuPathDB" id="CryptoDB:Chro.20284"/>
<dbReference type="VEuPathDB" id="CryptoDB:GY17_00002222"/>
<dbReference type="VEuPathDB" id="CryptoDB:ChTU502y2012_373g0235"/>
<accession>A0A0S4TBN4</accession>
<feature type="transmembrane region" description="Helical" evidence="5">
    <location>
        <begin position="313"/>
        <end position="333"/>
    </location>
</feature>
<gene>
    <name evidence="6" type="ORF">CHUDEA2_2670</name>
    <name evidence="7" type="ORF">GY17_00002222</name>
</gene>
<name>A0A0S4TBN4_CRYHO</name>
<comment type="subcellular location">
    <subcellularLocation>
        <location evidence="1">Membrane</location>
        <topology evidence="1">Multi-pass membrane protein</topology>
    </subcellularLocation>
</comment>
<keyword evidence="2 5" id="KW-0812">Transmembrane</keyword>
<feature type="transmembrane region" description="Helical" evidence="5">
    <location>
        <begin position="213"/>
        <end position="237"/>
    </location>
</feature>
<dbReference type="Proteomes" id="UP000199752">
    <property type="component" value="Chromosome 2"/>
</dbReference>
<feature type="transmembrane region" description="Helical" evidence="5">
    <location>
        <begin position="369"/>
        <end position="389"/>
    </location>
</feature>
<evidence type="ECO:0000313" key="6">
    <source>
        <dbReference type="EMBL" id="CUV04625.1"/>
    </source>
</evidence>
<dbReference type="GO" id="GO:0000139">
    <property type="term" value="C:Golgi membrane"/>
    <property type="evidence" value="ECO:0007669"/>
    <property type="project" value="InterPro"/>
</dbReference>
<evidence type="ECO:0000256" key="2">
    <source>
        <dbReference type="ARBA" id="ARBA00022692"/>
    </source>
</evidence>
<protein>
    <submittedName>
        <fullName evidence="7">UDP N-acetylglucosamine transporter-like nucleotide sugar transporter</fullName>
    </submittedName>
</protein>
<dbReference type="Proteomes" id="UP001429100">
    <property type="component" value="Unassembled WGS sequence"/>
</dbReference>